<protein>
    <submittedName>
        <fullName evidence="2">Uncharacterized protein</fullName>
    </submittedName>
</protein>
<keyword evidence="1" id="KW-0472">Membrane</keyword>
<sequence length="35" mass="4134">MDIRLNKRLNKQGVVIAILHTIIILNLTIDFFFIH</sequence>
<keyword evidence="3" id="KW-1185">Reference proteome</keyword>
<evidence type="ECO:0000256" key="1">
    <source>
        <dbReference type="SAM" id="Phobius"/>
    </source>
</evidence>
<accession>A0A1I5V570</accession>
<evidence type="ECO:0000313" key="3">
    <source>
        <dbReference type="Proteomes" id="UP000198734"/>
    </source>
</evidence>
<name>A0A1I5V570_9BACI</name>
<proteinExistence type="predicted"/>
<evidence type="ECO:0000313" key="2">
    <source>
        <dbReference type="EMBL" id="SFQ02684.1"/>
    </source>
</evidence>
<dbReference type="EMBL" id="FOXU01000001">
    <property type="protein sequence ID" value="SFQ02684.1"/>
    <property type="molecule type" value="Genomic_DNA"/>
</dbReference>
<organism evidence="2 3">
    <name type="scientific">Psychrobacillus psychrotolerans</name>
    <dbReference type="NCBI Taxonomy" id="126156"/>
    <lineage>
        <taxon>Bacteria</taxon>
        <taxon>Bacillati</taxon>
        <taxon>Bacillota</taxon>
        <taxon>Bacilli</taxon>
        <taxon>Bacillales</taxon>
        <taxon>Bacillaceae</taxon>
        <taxon>Psychrobacillus</taxon>
    </lineage>
</organism>
<feature type="transmembrane region" description="Helical" evidence="1">
    <location>
        <begin position="12"/>
        <end position="34"/>
    </location>
</feature>
<keyword evidence="1" id="KW-1133">Transmembrane helix</keyword>
<reference evidence="3" key="1">
    <citation type="submission" date="2016-10" db="EMBL/GenBank/DDBJ databases">
        <authorList>
            <person name="Varghese N."/>
            <person name="Submissions S."/>
        </authorList>
    </citation>
    <scope>NUCLEOTIDE SEQUENCE [LARGE SCALE GENOMIC DNA]</scope>
    <source>
        <strain evidence="3">DSM 11706</strain>
    </source>
</reference>
<dbReference type="Proteomes" id="UP000198734">
    <property type="component" value="Unassembled WGS sequence"/>
</dbReference>
<gene>
    <name evidence="2" type="ORF">SAMN05421670_0676</name>
</gene>
<dbReference type="AlphaFoldDB" id="A0A1I5V570"/>
<keyword evidence="1" id="KW-0812">Transmembrane</keyword>